<reference evidence="2" key="1">
    <citation type="journal article" date="2014" name="Int. J. Syst. Evol. Microbiol.">
        <title>Complete genome sequence of Corynebacterium casei LMG S-19264T (=DSM 44701T), isolated from a smear-ripened cheese.</title>
        <authorList>
            <consortium name="US DOE Joint Genome Institute (JGI-PGF)"/>
            <person name="Walter F."/>
            <person name="Albersmeier A."/>
            <person name="Kalinowski J."/>
            <person name="Ruckert C."/>
        </authorList>
    </citation>
    <scope>NUCLEOTIDE SEQUENCE</scope>
    <source>
        <strain evidence="2">KCTC 32255</strain>
    </source>
</reference>
<dbReference type="InterPro" id="IPR041657">
    <property type="entry name" value="HTH_17"/>
</dbReference>
<feature type="domain" description="Helix-turn-helix" evidence="1">
    <location>
        <begin position="17"/>
        <end position="64"/>
    </location>
</feature>
<dbReference type="Gene3D" id="1.10.10.10">
    <property type="entry name" value="Winged helix-like DNA-binding domain superfamily/Winged helix DNA-binding domain"/>
    <property type="match status" value="1"/>
</dbReference>
<sequence length="159" mass="17684">MAPQRAKLHRVKLHRIYSAAELATCLGVHKNTVLHWQANGLVPVSKGRPTLFDGATVRAFLAKRKASRKRPCPPGTLYCFKCRQPRAPAMGMVEATRQNATTGNLIALCEACGTMMHRRTRLAAIPAIMPDLDVQIREAGPRICERTEPSLNCDNRKDR</sequence>
<organism evidence="2 3">
    <name type="scientific">Novosphingobium colocasiae</name>
    <dbReference type="NCBI Taxonomy" id="1256513"/>
    <lineage>
        <taxon>Bacteria</taxon>
        <taxon>Pseudomonadati</taxon>
        <taxon>Pseudomonadota</taxon>
        <taxon>Alphaproteobacteria</taxon>
        <taxon>Sphingomonadales</taxon>
        <taxon>Sphingomonadaceae</taxon>
        <taxon>Novosphingobium</taxon>
    </lineage>
</organism>
<dbReference type="Proteomes" id="UP000648075">
    <property type="component" value="Unassembled WGS sequence"/>
</dbReference>
<name>A0A918PAC0_9SPHN</name>
<gene>
    <name evidence="2" type="ORF">GCM10011614_07400</name>
</gene>
<dbReference type="RefSeq" id="WP_189619786.1">
    <property type="nucleotide sequence ID" value="NZ_BMZA01000002.1"/>
</dbReference>
<comment type="caution">
    <text evidence="2">The sequence shown here is derived from an EMBL/GenBank/DDBJ whole genome shotgun (WGS) entry which is preliminary data.</text>
</comment>
<dbReference type="AlphaFoldDB" id="A0A918PAC0"/>
<proteinExistence type="predicted"/>
<evidence type="ECO:0000259" key="1">
    <source>
        <dbReference type="Pfam" id="PF12728"/>
    </source>
</evidence>
<dbReference type="InterPro" id="IPR009061">
    <property type="entry name" value="DNA-bd_dom_put_sf"/>
</dbReference>
<protein>
    <recommendedName>
        <fullName evidence="1">Helix-turn-helix domain-containing protein</fullName>
    </recommendedName>
</protein>
<evidence type="ECO:0000313" key="3">
    <source>
        <dbReference type="Proteomes" id="UP000648075"/>
    </source>
</evidence>
<dbReference type="Pfam" id="PF12728">
    <property type="entry name" value="HTH_17"/>
    <property type="match status" value="1"/>
</dbReference>
<evidence type="ECO:0000313" key="2">
    <source>
        <dbReference type="EMBL" id="GGY95220.1"/>
    </source>
</evidence>
<accession>A0A918PAC0</accession>
<dbReference type="InterPro" id="IPR036388">
    <property type="entry name" value="WH-like_DNA-bd_sf"/>
</dbReference>
<reference evidence="2" key="2">
    <citation type="submission" date="2020-09" db="EMBL/GenBank/DDBJ databases">
        <authorList>
            <person name="Sun Q."/>
            <person name="Kim S."/>
        </authorList>
    </citation>
    <scope>NUCLEOTIDE SEQUENCE</scope>
    <source>
        <strain evidence="2">KCTC 32255</strain>
    </source>
</reference>
<dbReference type="SUPFAM" id="SSF46955">
    <property type="entry name" value="Putative DNA-binding domain"/>
    <property type="match status" value="1"/>
</dbReference>
<keyword evidence="3" id="KW-1185">Reference proteome</keyword>
<dbReference type="EMBL" id="BMZA01000002">
    <property type="protein sequence ID" value="GGY95220.1"/>
    <property type="molecule type" value="Genomic_DNA"/>
</dbReference>